<sequence length="502" mass="58374">MVVTTPQHAMGAEIFEIDMTEEKHALTKEFQLKADLPRIFEQHWATNEEFSEAKLQALREESRLAEEQSHPVTEMFEKYIVDHSSLTDPTLDLDNEIHPLFLKENWVTNLPMDEIRAQLEPAFCLAAEFLTDDRALYWFAHVRFSLWLPSSNETVLPAMLLQAAGPITKEMLDTVKFELEALAGHVKYTWASFGDERRVLGLAATTVASTTAILKRVPIEEVVPLEEHEGSRFTWRPQIFISVELFHAAMWAQYHNASPITRKTLQLSLARVVLHEFAHTWTAFCHPRTIAHDEPLAFPTDAIAEAGFSWENFIFGACLEEDRPRVGLMSRTFASKFRSPRHHLYAYVPHAWINKWFLKSTWDNFAHLHERGEMYAPSPERQVSHLITFHFCKKLKKLVKFPLIDGQDEGCPACESYMTRRRQWSSNPYDFLQQYLAKTDKERKIADRMGMEYFRKTHGWYDRQMDAMKQCDRPVTAVSTSDPAGKEKKWGDKFKAFMRNVR</sequence>
<evidence type="ECO:0000313" key="2">
    <source>
        <dbReference type="Proteomes" id="UP000799777"/>
    </source>
</evidence>
<reference evidence="1" key="1">
    <citation type="journal article" date="2020" name="Stud. Mycol.">
        <title>101 Dothideomycetes genomes: a test case for predicting lifestyles and emergence of pathogens.</title>
        <authorList>
            <person name="Haridas S."/>
            <person name="Albert R."/>
            <person name="Binder M."/>
            <person name="Bloem J."/>
            <person name="Labutti K."/>
            <person name="Salamov A."/>
            <person name="Andreopoulos B."/>
            <person name="Baker S."/>
            <person name="Barry K."/>
            <person name="Bills G."/>
            <person name="Bluhm B."/>
            <person name="Cannon C."/>
            <person name="Castanera R."/>
            <person name="Culley D."/>
            <person name="Daum C."/>
            <person name="Ezra D."/>
            <person name="Gonzalez J."/>
            <person name="Henrissat B."/>
            <person name="Kuo A."/>
            <person name="Liang C."/>
            <person name="Lipzen A."/>
            <person name="Lutzoni F."/>
            <person name="Magnuson J."/>
            <person name="Mondo S."/>
            <person name="Nolan M."/>
            <person name="Ohm R."/>
            <person name="Pangilinan J."/>
            <person name="Park H.-J."/>
            <person name="Ramirez L."/>
            <person name="Alfaro M."/>
            <person name="Sun H."/>
            <person name="Tritt A."/>
            <person name="Yoshinaga Y."/>
            <person name="Zwiers L.-H."/>
            <person name="Turgeon B."/>
            <person name="Goodwin S."/>
            <person name="Spatafora J."/>
            <person name="Crous P."/>
            <person name="Grigoriev I."/>
        </authorList>
    </citation>
    <scope>NUCLEOTIDE SEQUENCE</scope>
    <source>
        <strain evidence="1">CBS 110217</strain>
    </source>
</reference>
<keyword evidence="2" id="KW-1185">Reference proteome</keyword>
<comment type="caution">
    <text evidence="1">The sequence shown here is derived from an EMBL/GenBank/DDBJ whole genome shotgun (WGS) entry which is preliminary data.</text>
</comment>
<dbReference type="AlphaFoldDB" id="A0A9P4HED1"/>
<accession>A0A9P4HED1</accession>
<proteinExistence type="predicted"/>
<name>A0A9P4HED1_9PLEO</name>
<organism evidence="1 2">
    <name type="scientific">Setomelanomma holmii</name>
    <dbReference type="NCBI Taxonomy" id="210430"/>
    <lineage>
        <taxon>Eukaryota</taxon>
        <taxon>Fungi</taxon>
        <taxon>Dikarya</taxon>
        <taxon>Ascomycota</taxon>
        <taxon>Pezizomycotina</taxon>
        <taxon>Dothideomycetes</taxon>
        <taxon>Pleosporomycetidae</taxon>
        <taxon>Pleosporales</taxon>
        <taxon>Pleosporineae</taxon>
        <taxon>Phaeosphaeriaceae</taxon>
        <taxon>Setomelanomma</taxon>
    </lineage>
</organism>
<dbReference type="EMBL" id="ML978172">
    <property type="protein sequence ID" value="KAF2032502.1"/>
    <property type="molecule type" value="Genomic_DNA"/>
</dbReference>
<evidence type="ECO:0000313" key="1">
    <source>
        <dbReference type="EMBL" id="KAF2032502.1"/>
    </source>
</evidence>
<gene>
    <name evidence="1" type="ORF">EK21DRAFT_109881</name>
</gene>
<dbReference type="OrthoDB" id="3786030at2759"/>
<protein>
    <submittedName>
        <fullName evidence="1">Uncharacterized protein</fullName>
    </submittedName>
</protein>
<dbReference type="Proteomes" id="UP000799777">
    <property type="component" value="Unassembled WGS sequence"/>
</dbReference>